<dbReference type="GO" id="GO:0019323">
    <property type="term" value="P:pentose catabolic process"/>
    <property type="evidence" value="ECO:0007669"/>
    <property type="project" value="TreeGrafter"/>
</dbReference>
<evidence type="ECO:0000259" key="3">
    <source>
        <dbReference type="SMART" id="SM01007"/>
    </source>
</evidence>
<keyword evidence="2 4" id="KW-0456">Lyase</keyword>
<name>A0A7W9TLS2_CASDE</name>
<dbReference type="EMBL" id="JACHIB010000004">
    <property type="protein sequence ID" value="MBB6082964.1"/>
    <property type="molecule type" value="Genomic_DNA"/>
</dbReference>
<dbReference type="SUPFAM" id="SSF53639">
    <property type="entry name" value="AraD/HMP-PK domain-like"/>
    <property type="match status" value="1"/>
</dbReference>
<dbReference type="SMART" id="SM01007">
    <property type="entry name" value="Aldolase_II"/>
    <property type="match status" value="1"/>
</dbReference>
<dbReference type="InterPro" id="IPR001303">
    <property type="entry name" value="Aldolase_II/adducin_N"/>
</dbReference>
<gene>
    <name evidence="4" type="ORF">HNR28_000993</name>
</gene>
<dbReference type="AlphaFoldDB" id="A0A7W9TLS2"/>
<dbReference type="Proteomes" id="UP000541136">
    <property type="component" value="Unassembled WGS sequence"/>
</dbReference>
<evidence type="ECO:0000313" key="5">
    <source>
        <dbReference type="Proteomes" id="UP000541136"/>
    </source>
</evidence>
<dbReference type="GO" id="GO:0016832">
    <property type="term" value="F:aldehyde-lyase activity"/>
    <property type="evidence" value="ECO:0007669"/>
    <property type="project" value="TreeGrafter"/>
</dbReference>
<dbReference type="InterPro" id="IPR036409">
    <property type="entry name" value="Aldolase_II/adducin_N_sf"/>
</dbReference>
<sequence length="239" mass="25801">MDELKQDLAIANHILFDRQVLDAFGHVTVRSAGGDSFLMARNMAPALVTPDDLVEIGLDGEPLRPSGHRLYLERFIHSEIYRARPEVQAIVHSHSQSVVPFSVVKGTPFRAVCHMAGFIGCGVPVFDIRDRGGDGTDMLVTTPALGRHLADMLAGHAMVLMRGHGSTVTGGSLKQAVFRAVYSEINARIQLQASGLGAVTFLSEAEAHASAVSTEGQADRAWQLWARSAEQAHRSLLQA</sequence>
<dbReference type="PANTHER" id="PTHR22789">
    <property type="entry name" value="FUCULOSE PHOSPHATE ALDOLASE"/>
    <property type="match status" value="1"/>
</dbReference>
<dbReference type="GO" id="GO:0005829">
    <property type="term" value="C:cytosol"/>
    <property type="evidence" value="ECO:0007669"/>
    <property type="project" value="TreeGrafter"/>
</dbReference>
<dbReference type="EC" id="4.1.1.-" evidence="4"/>
<reference evidence="4 5" key="1">
    <citation type="submission" date="2020-08" db="EMBL/GenBank/DDBJ databases">
        <title>Genomic Encyclopedia of Type Strains, Phase IV (KMG-IV): sequencing the most valuable type-strain genomes for metagenomic binning, comparative biology and taxonomic classification.</title>
        <authorList>
            <person name="Goeker M."/>
        </authorList>
    </citation>
    <scope>NUCLEOTIDE SEQUENCE [LARGE SCALE GENOMIC DNA]</scope>
    <source>
        <strain evidence="4 5">DSM 12141</strain>
    </source>
</reference>
<comment type="caution">
    <text evidence="4">The sequence shown here is derived from an EMBL/GenBank/DDBJ whole genome shotgun (WGS) entry which is preliminary data.</text>
</comment>
<dbReference type="PANTHER" id="PTHR22789:SF0">
    <property type="entry name" value="3-OXO-TETRONATE 4-PHOSPHATE DECARBOXYLASE-RELATED"/>
    <property type="match status" value="1"/>
</dbReference>
<proteinExistence type="predicted"/>
<protein>
    <submittedName>
        <fullName evidence="4">HCOMODA/2-hydroxy-3-carboxy-muconic semialdehyde decarboxylase</fullName>
        <ecNumber evidence="4">4.1.1.-</ecNumber>
    </submittedName>
</protein>
<organism evidence="4 5">
    <name type="scientific">Castellaniella defragrans</name>
    <name type="common">Alcaligenes defragrans</name>
    <dbReference type="NCBI Taxonomy" id="75697"/>
    <lineage>
        <taxon>Bacteria</taxon>
        <taxon>Pseudomonadati</taxon>
        <taxon>Pseudomonadota</taxon>
        <taxon>Betaproteobacteria</taxon>
        <taxon>Burkholderiales</taxon>
        <taxon>Alcaligenaceae</taxon>
        <taxon>Castellaniella</taxon>
    </lineage>
</organism>
<dbReference type="GO" id="GO:0046872">
    <property type="term" value="F:metal ion binding"/>
    <property type="evidence" value="ECO:0007669"/>
    <property type="project" value="UniProtKB-KW"/>
</dbReference>
<keyword evidence="1" id="KW-0479">Metal-binding</keyword>
<evidence type="ECO:0000256" key="2">
    <source>
        <dbReference type="ARBA" id="ARBA00023239"/>
    </source>
</evidence>
<dbReference type="InterPro" id="IPR050197">
    <property type="entry name" value="Aldolase_class_II_sugar_metab"/>
</dbReference>
<dbReference type="Pfam" id="PF00596">
    <property type="entry name" value="Aldolase_II"/>
    <property type="match status" value="1"/>
</dbReference>
<evidence type="ECO:0000313" key="4">
    <source>
        <dbReference type="EMBL" id="MBB6082964.1"/>
    </source>
</evidence>
<dbReference type="Gene3D" id="3.40.225.10">
    <property type="entry name" value="Class II aldolase/adducin N-terminal domain"/>
    <property type="match status" value="1"/>
</dbReference>
<dbReference type="RefSeq" id="WP_151024638.1">
    <property type="nucleotide sequence ID" value="NZ_JACHIB010000004.1"/>
</dbReference>
<evidence type="ECO:0000256" key="1">
    <source>
        <dbReference type="ARBA" id="ARBA00022723"/>
    </source>
</evidence>
<accession>A0A7W9TLS2</accession>
<feature type="domain" description="Class II aldolase/adducin N-terminal" evidence="3">
    <location>
        <begin position="6"/>
        <end position="191"/>
    </location>
</feature>